<dbReference type="PANTHER" id="PTHR33138">
    <property type="entry name" value="OS01G0690200 PROTEIN"/>
    <property type="match status" value="1"/>
</dbReference>
<keyword evidence="3 6" id="KW-0732">Signal</keyword>
<comment type="subcellular location">
    <subcellularLocation>
        <location evidence="1">Membrane</location>
        <topology evidence="1">Single-pass membrane protein</topology>
    </subcellularLocation>
</comment>
<feature type="domain" description="Wall-associated receptor kinase galacturonan-binding" evidence="7">
    <location>
        <begin position="42"/>
        <end position="100"/>
    </location>
</feature>
<reference evidence="9" key="2">
    <citation type="submission" date="2025-08" db="UniProtKB">
        <authorList>
            <consortium name="RefSeq"/>
        </authorList>
    </citation>
    <scope>IDENTIFICATION</scope>
</reference>
<name>A0ABM2Z5I9_GOSHI</name>
<dbReference type="GeneID" id="121203410"/>
<dbReference type="InterPro" id="IPR025287">
    <property type="entry name" value="WAK_GUB"/>
</dbReference>
<dbReference type="Pfam" id="PF13947">
    <property type="entry name" value="GUB_WAK_bind"/>
    <property type="match status" value="1"/>
</dbReference>
<evidence type="ECO:0000256" key="1">
    <source>
        <dbReference type="ARBA" id="ARBA00004167"/>
    </source>
</evidence>
<feature type="signal peptide" evidence="6">
    <location>
        <begin position="1"/>
        <end position="19"/>
    </location>
</feature>
<evidence type="ECO:0000256" key="4">
    <source>
        <dbReference type="ARBA" id="ARBA00022989"/>
    </source>
</evidence>
<evidence type="ECO:0000256" key="6">
    <source>
        <dbReference type="SAM" id="SignalP"/>
    </source>
</evidence>
<keyword evidence="8" id="KW-1185">Reference proteome</keyword>
<gene>
    <name evidence="9" type="primary">LOC121203410</name>
</gene>
<sequence length="159" mass="18049">KRKWIIFLSTSSSVLFNLAFLVSSPSPSQLYEKCRDAVFKYGDISIGYPFSGGDRDPECGHPNLELRCDDFTNTAKIEIVGIKYMVLDIHHESWILRIAREDFINNGSFRPQIPIQNSVLNSKPFVLGSGNTNLCFMIANLHRVLEYSLAILQITTMFL</sequence>
<organism evidence="8 9">
    <name type="scientific">Gossypium hirsutum</name>
    <name type="common">Upland cotton</name>
    <name type="synonym">Gossypium mexicanum</name>
    <dbReference type="NCBI Taxonomy" id="3635"/>
    <lineage>
        <taxon>Eukaryota</taxon>
        <taxon>Viridiplantae</taxon>
        <taxon>Streptophyta</taxon>
        <taxon>Embryophyta</taxon>
        <taxon>Tracheophyta</taxon>
        <taxon>Spermatophyta</taxon>
        <taxon>Magnoliopsida</taxon>
        <taxon>eudicotyledons</taxon>
        <taxon>Gunneridae</taxon>
        <taxon>Pentapetalae</taxon>
        <taxon>rosids</taxon>
        <taxon>malvids</taxon>
        <taxon>Malvales</taxon>
        <taxon>Malvaceae</taxon>
        <taxon>Malvoideae</taxon>
        <taxon>Gossypium</taxon>
    </lineage>
</organism>
<feature type="non-terminal residue" evidence="9">
    <location>
        <position position="1"/>
    </location>
</feature>
<evidence type="ECO:0000313" key="8">
    <source>
        <dbReference type="Proteomes" id="UP000818029"/>
    </source>
</evidence>
<keyword evidence="2" id="KW-0812">Transmembrane</keyword>
<feature type="chain" id="PRO_5046371588" evidence="6">
    <location>
        <begin position="20"/>
        <end position="159"/>
    </location>
</feature>
<evidence type="ECO:0000256" key="2">
    <source>
        <dbReference type="ARBA" id="ARBA00022692"/>
    </source>
</evidence>
<evidence type="ECO:0000256" key="3">
    <source>
        <dbReference type="ARBA" id="ARBA00022729"/>
    </source>
</evidence>
<evidence type="ECO:0000256" key="5">
    <source>
        <dbReference type="ARBA" id="ARBA00023136"/>
    </source>
</evidence>
<accession>A0ABM2Z5I9</accession>
<dbReference type="RefSeq" id="XP_040937974.1">
    <property type="nucleotide sequence ID" value="XM_041082040.1"/>
</dbReference>
<proteinExistence type="predicted"/>
<reference evidence="8" key="1">
    <citation type="journal article" date="2020" name="Nat. Genet.">
        <title>Genomic diversifications of five Gossypium allopolyploid species and their impact on cotton improvement.</title>
        <authorList>
            <person name="Chen Z.J."/>
            <person name="Sreedasyam A."/>
            <person name="Ando A."/>
            <person name="Song Q."/>
            <person name="De Santiago L.M."/>
            <person name="Hulse-Kemp A.M."/>
            <person name="Ding M."/>
            <person name="Ye W."/>
            <person name="Kirkbride R.C."/>
            <person name="Jenkins J."/>
            <person name="Plott C."/>
            <person name="Lovell J."/>
            <person name="Lin Y.M."/>
            <person name="Vaughn R."/>
            <person name="Liu B."/>
            <person name="Simpson S."/>
            <person name="Scheffler B.E."/>
            <person name="Wen L."/>
            <person name="Saski C.A."/>
            <person name="Grover C.E."/>
            <person name="Hu G."/>
            <person name="Conover J.L."/>
            <person name="Carlson J.W."/>
            <person name="Shu S."/>
            <person name="Boston L.B."/>
            <person name="Williams M."/>
            <person name="Peterson D.G."/>
            <person name="McGee K."/>
            <person name="Jones D.C."/>
            <person name="Wendel J.F."/>
            <person name="Stelly D.M."/>
            <person name="Grimwood J."/>
            <person name="Schmutz J."/>
        </authorList>
    </citation>
    <scope>NUCLEOTIDE SEQUENCE [LARGE SCALE GENOMIC DNA]</scope>
    <source>
        <strain evidence="8">cv. TM-1</strain>
    </source>
</reference>
<dbReference type="PANTHER" id="PTHR33138:SF11">
    <property type="entry name" value="KINASE-LIKE PROTEIN"/>
    <property type="match status" value="1"/>
</dbReference>
<keyword evidence="5" id="KW-0472">Membrane</keyword>
<keyword evidence="4" id="KW-1133">Transmembrane helix</keyword>
<evidence type="ECO:0000259" key="7">
    <source>
        <dbReference type="Pfam" id="PF13947"/>
    </source>
</evidence>
<evidence type="ECO:0000313" key="9">
    <source>
        <dbReference type="RefSeq" id="XP_040937974.1"/>
    </source>
</evidence>
<protein>
    <submittedName>
        <fullName evidence="9">LEAF RUST 10 DISEASE-RESISTANCEUS RECEPTOR-LIKE PROTEIN KINASE-like 2.3</fullName>
    </submittedName>
</protein>
<dbReference type="Proteomes" id="UP000818029">
    <property type="component" value="Chromosome A11"/>
</dbReference>